<accession>A0A6I8UQP0</accession>
<feature type="compositionally biased region" description="Basic and acidic residues" evidence="1">
    <location>
        <begin position="98"/>
        <end position="112"/>
    </location>
</feature>
<reference evidence="2" key="1">
    <citation type="submission" date="2024-06" db="UniProtKB">
        <authorList>
            <consortium name="RefSeq"/>
        </authorList>
    </citation>
    <scope>NUCLEOTIDE SEQUENCE [LARGE SCALE GENOMIC DNA]</scope>
    <source>
        <strain evidence="2">MV2-25</strain>
    </source>
</reference>
<feature type="compositionally biased region" description="Polar residues" evidence="1">
    <location>
        <begin position="41"/>
        <end position="51"/>
    </location>
</feature>
<evidence type="ECO:0000256" key="1">
    <source>
        <dbReference type="SAM" id="MobiDB-lite"/>
    </source>
</evidence>
<dbReference type="InParanoid" id="A0A6I8UQP0"/>
<feature type="compositionally biased region" description="Low complexity" evidence="1">
    <location>
        <begin position="68"/>
        <end position="78"/>
    </location>
</feature>
<reference evidence="3" key="2">
    <citation type="submission" date="2025-08" db="UniProtKB">
        <authorList>
            <consortium name="RefSeq"/>
        </authorList>
    </citation>
    <scope>IDENTIFICATION</scope>
    <source>
        <strain evidence="3">MV-25-SWS-2005</strain>
        <tissue evidence="3">Whole body</tissue>
    </source>
</reference>
<gene>
    <name evidence="3" type="primary">LOC4802421</name>
</gene>
<proteinExistence type="predicted"/>
<sequence>MFWTAVASSTISSSNTEPSAALASAAPNYHQLHTKPPLRSLKNSWQISNAAFKTRLHQQQQEQKEQKQQQQEQKQQQDQQKEIEQKQQQQREAQIISHQEKPQQKPEEEKEQQGSVAKKKIAPKSESARKMFKALAASCKCKKK</sequence>
<name>A0A6I8UQP0_DROPS</name>
<dbReference type="AlphaFoldDB" id="A0A6I8UQP0"/>
<dbReference type="RefSeq" id="XP_001359343.3">
    <property type="nucleotide sequence ID" value="XM_001359306.4"/>
</dbReference>
<keyword evidence="2" id="KW-1185">Reference proteome</keyword>
<organism evidence="2 3">
    <name type="scientific">Drosophila pseudoobscura pseudoobscura</name>
    <name type="common">Fruit fly</name>
    <dbReference type="NCBI Taxonomy" id="46245"/>
    <lineage>
        <taxon>Eukaryota</taxon>
        <taxon>Metazoa</taxon>
        <taxon>Ecdysozoa</taxon>
        <taxon>Arthropoda</taxon>
        <taxon>Hexapoda</taxon>
        <taxon>Insecta</taxon>
        <taxon>Pterygota</taxon>
        <taxon>Neoptera</taxon>
        <taxon>Endopterygota</taxon>
        <taxon>Diptera</taxon>
        <taxon>Brachycera</taxon>
        <taxon>Muscomorpha</taxon>
        <taxon>Ephydroidea</taxon>
        <taxon>Drosophilidae</taxon>
        <taxon>Drosophila</taxon>
        <taxon>Sophophora</taxon>
    </lineage>
</organism>
<dbReference type="FunCoup" id="A0A6I8UQP0">
    <property type="interactions" value="1"/>
</dbReference>
<evidence type="ECO:0000313" key="2">
    <source>
        <dbReference type="Proteomes" id="UP000001819"/>
    </source>
</evidence>
<dbReference type="KEGG" id="dpo:4802421"/>
<feature type="region of interest" description="Disordered" evidence="1">
    <location>
        <begin position="32"/>
        <end position="129"/>
    </location>
</feature>
<protein>
    <submittedName>
        <fullName evidence="3">Uncharacterized protein</fullName>
    </submittedName>
</protein>
<dbReference type="Proteomes" id="UP000001819">
    <property type="component" value="Chromosome 2"/>
</dbReference>
<evidence type="ECO:0000313" key="3">
    <source>
        <dbReference type="RefSeq" id="XP_001359343.3"/>
    </source>
</evidence>